<organism evidence="2 3">
    <name type="scientific">Romanomermis culicivorax</name>
    <name type="common">Nematode worm</name>
    <dbReference type="NCBI Taxonomy" id="13658"/>
    <lineage>
        <taxon>Eukaryota</taxon>
        <taxon>Metazoa</taxon>
        <taxon>Ecdysozoa</taxon>
        <taxon>Nematoda</taxon>
        <taxon>Enoplea</taxon>
        <taxon>Dorylaimia</taxon>
        <taxon>Mermithida</taxon>
        <taxon>Mermithoidea</taxon>
        <taxon>Mermithidae</taxon>
        <taxon>Romanomermis</taxon>
    </lineage>
</organism>
<feature type="region of interest" description="Disordered" evidence="1">
    <location>
        <begin position="1"/>
        <end position="98"/>
    </location>
</feature>
<dbReference type="WBParaSite" id="nRc.2.0.1.t19859-RA">
    <property type="protein sequence ID" value="nRc.2.0.1.t19859-RA"/>
    <property type="gene ID" value="nRc.2.0.1.g19859"/>
</dbReference>
<proteinExistence type="predicted"/>
<feature type="compositionally biased region" description="Basic and acidic residues" evidence="1">
    <location>
        <begin position="43"/>
        <end position="87"/>
    </location>
</feature>
<keyword evidence="2" id="KW-1185">Reference proteome</keyword>
<reference evidence="3" key="1">
    <citation type="submission" date="2022-11" db="UniProtKB">
        <authorList>
            <consortium name="WormBaseParasite"/>
        </authorList>
    </citation>
    <scope>IDENTIFICATION</scope>
</reference>
<dbReference type="Proteomes" id="UP000887565">
    <property type="component" value="Unplaced"/>
</dbReference>
<feature type="region of interest" description="Disordered" evidence="1">
    <location>
        <begin position="180"/>
        <end position="201"/>
    </location>
</feature>
<evidence type="ECO:0000313" key="3">
    <source>
        <dbReference type="WBParaSite" id="nRc.2.0.1.t19859-RA"/>
    </source>
</evidence>
<dbReference type="AlphaFoldDB" id="A0A915J178"/>
<protein>
    <submittedName>
        <fullName evidence="3">Uncharacterized protein</fullName>
    </submittedName>
</protein>
<feature type="compositionally biased region" description="Low complexity" evidence="1">
    <location>
        <begin position="1"/>
        <end position="20"/>
    </location>
</feature>
<evidence type="ECO:0000313" key="2">
    <source>
        <dbReference type="Proteomes" id="UP000887565"/>
    </source>
</evidence>
<evidence type="ECO:0000256" key="1">
    <source>
        <dbReference type="SAM" id="MobiDB-lite"/>
    </source>
</evidence>
<name>A0A915J178_ROMCU</name>
<sequence>MPPTESSRTASQTSSQTDATPQPKVRTTKTAALAKQMPPARQSDSHRSCHKSHSCDDRHQKETKQSPRKDSTSGDSRQQKRRDDAPPHHTQSKQARQVHSNGFYEQAYQHSFCRSPPKSTDYISPLHRNAEIQKYLEALKNQPKSVFKVPLSPPPPMDVEPAMSSSTLLPSTALTSATPTTVTHTTSLPPTTPTSVQSTAPAQPSLVITTRLVLGAAPPTGTPCFQ</sequence>
<accession>A0A915J178</accession>